<proteinExistence type="inferred from homology"/>
<keyword evidence="6" id="KW-1185">Reference proteome</keyword>
<accession>A0ABY4VJS4</accession>
<sequence>MAFHKKQADSRNTVRRGFCPRCGSHNYAENSGMPWLEFVHAGSLHDLEQFNPTMIVYESSGEPWDNLDPDLQKIEKVPKM</sequence>
<dbReference type="Proteomes" id="UP001055658">
    <property type="component" value="Chromosome"/>
</dbReference>
<evidence type="ECO:0000256" key="2">
    <source>
        <dbReference type="ARBA" id="ARBA00022723"/>
    </source>
</evidence>
<gene>
    <name evidence="5" type="ORF">MJO52_09200</name>
</gene>
<dbReference type="EMBL" id="CP092418">
    <property type="protein sequence ID" value="USD23646.1"/>
    <property type="molecule type" value="Genomic_DNA"/>
</dbReference>
<evidence type="ECO:0000256" key="3">
    <source>
        <dbReference type="ARBA" id="ARBA00022833"/>
    </source>
</evidence>
<keyword evidence="2" id="KW-0479">Metal-binding</keyword>
<evidence type="ECO:0000256" key="1">
    <source>
        <dbReference type="ARBA" id="ARBA00005495"/>
    </source>
</evidence>
<evidence type="ECO:0000259" key="4">
    <source>
        <dbReference type="Pfam" id="PF04828"/>
    </source>
</evidence>
<dbReference type="InterPro" id="IPR011057">
    <property type="entry name" value="Mss4-like_sf"/>
</dbReference>
<reference evidence="5" key="1">
    <citation type="submission" date="2022-02" db="EMBL/GenBank/DDBJ databases">
        <title>Coral-associated bacteria.</title>
        <authorList>
            <person name="Tang K."/>
            <person name="Wang X."/>
        </authorList>
    </citation>
    <scope>NUCLEOTIDE SEQUENCE</scope>
    <source>
        <strain evidence="5">SCSIO 43006</strain>
    </source>
</reference>
<dbReference type="InterPro" id="IPR006913">
    <property type="entry name" value="CENP-V/GFA"/>
</dbReference>
<dbReference type="SUPFAM" id="SSF51316">
    <property type="entry name" value="Mss4-like"/>
    <property type="match status" value="1"/>
</dbReference>
<dbReference type="Gene3D" id="3.90.1590.10">
    <property type="entry name" value="glutathione-dependent formaldehyde- activating enzyme (gfa)"/>
    <property type="match status" value="1"/>
</dbReference>
<dbReference type="Pfam" id="PF04828">
    <property type="entry name" value="GFA"/>
    <property type="match status" value="1"/>
</dbReference>
<keyword evidence="3" id="KW-0862">Zinc</keyword>
<feature type="domain" description="CENP-V/GFA" evidence="4">
    <location>
        <begin position="5"/>
        <end position="59"/>
    </location>
</feature>
<protein>
    <submittedName>
        <fullName evidence="5">GFA family protein</fullName>
    </submittedName>
</protein>
<evidence type="ECO:0000313" key="5">
    <source>
        <dbReference type="EMBL" id="USD23646.1"/>
    </source>
</evidence>
<name>A0ABY4VJS4_9GAMM</name>
<organism evidence="5 6">
    <name type="scientific">Microbulbifer variabilis</name>
    <dbReference type="NCBI Taxonomy" id="266805"/>
    <lineage>
        <taxon>Bacteria</taxon>
        <taxon>Pseudomonadati</taxon>
        <taxon>Pseudomonadota</taxon>
        <taxon>Gammaproteobacteria</taxon>
        <taxon>Cellvibrionales</taxon>
        <taxon>Microbulbiferaceae</taxon>
        <taxon>Microbulbifer</taxon>
    </lineage>
</organism>
<comment type="similarity">
    <text evidence="1">Belongs to the Gfa family.</text>
</comment>
<evidence type="ECO:0000313" key="6">
    <source>
        <dbReference type="Proteomes" id="UP001055658"/>
    </source>
</evidence>